<reference evidence="1 2" key="1">
    <citation type="journal article" date="2019" name="Commun. Biol.">
        <title>The bagworm genome reveals a unique fibroin gene that provides high tensile strength.</title>
        <authorList>
            <person name="Kono N."/>
            <person name="Nakamura H."/>
            <person name="Ohtoshi R."/>
            <person name="Tomita M."/>
            <person name="Numata K."/>
            <person name="Arakawa K."/>
        </authorList>
    </citation>
    <scope>NUCLEOTIDE SEQUENCE [LARGE SCALE GENOMIC DNA]</scope>
</reference>
<dbReference type="OrthoDB" id="1101576at2759"/>
<dbReference type="PANTHER" id="PTHR45913:SF5">
    <property type="entry name" value="GENERAL TRANSCRIPTION FACTOR II-I REPEAT DOMAIN-CONTAINING PROTEIN 2A-LIKE PROTEIN"/>
    <property type="match status" value="1"/>
</dbReference>
<protein>
    <submittedName>
        <fullName evidence="1">General transcription factor II-I repeat domain-containing protein 2</fullName>
    </submittedName>
</protein>
<dbReference type="PANTHER" id="PTHR45913">
    <property type="entry name" value="EPM2A-INTERACTING PROTEIN 1"/>
    <property type="match status" value="1"/>
</dbReference>
<organism evidence="1 2">
    <name type="scientific">Eumeta variegata</name>
    <name type="common">Bagworm moth</name>
    <name type="synonym">Eumeta japonica</name>
    <dbReference type="NCBI Taxonomy" id="151549"/>
    <lineage>
        <taxon>Eukaryota</taxon>
        <taxon>Metazoa</taxon>
        <taxon>Ecdysozoa</taxon>
        <taxon>Arthropoda</taxon>
        <taxon>Hexapoda</taxon>
        <taxon>Insecta</taxon>
        <taxon>Pterygota</taxon>
        <taxon>Neoptera</taxon>
        <taxon>Endopterygota</taxon>
        <taxon>Lepidoptera</taxon>
        <taxon>Glossata</taxon>
        <taxon>Ditrysia</taxon>
        <taxon>Tineoidea</taxon>
        <taxon>Psychidae</taxon>
        <taxon>Oiketicinae</taxon>
        <taxon>Eumeta</taxon>
    </lineage>
</organism>
<dbReference type="STRING" id="151549.A0A4C1YAS6"/>
<comment type="caution">
    <text evidence="1">The sequence shown here is derived from an EMBL/GenBank/DDBJ whole genome shotgun (WGS) entry which is preliminary data.</text>
</comment>
<keyword evidence="2" id="KW-1185">Reference proteome</keyword>
<sequence>MMCTGLLFRWRRRFRNNLVATLGPKTPAALGCLCKCATVRGIIIIRCLLVLFSAGRERASGASASERQPRRVLCPEKKNEFEKISLSKRTVVRRIEMMANDIKTTFTDRMAGFESFSMALNKSTDLSDTAQLTIFIRGVDKEFTVTEEFLALQPLKGTTTREDIFNEVQKVFTSFGLPWSKLVEVCTDSVFSMLG</sequence>
<dbReference type="Proteomes" id="UP000299102">
    <property type="component" value="Unassembled WGS sequence"/>
</dbReference>
<accession>A0A4C1YAS6</accession>
<proteinExistence type="predicted"/>
<name>A0A4C1YAS6_EUMVA</name>
<evidence type="ECO:0000313" key="1">
    <source>
        <dbReference type="EMBL" id="GBP72034.1"/>
    </source>
</evidence>
<gene>
    <name evidence="1" type="primary">GTF2IRD2</name>
    <name evidence="1" type="ORF">EVAR_48527_1</name>
</gene>
<dbReference type="AlphaFoldDB" id="A0A4C1YAS6"/>
<dbReference type="EMBL" id="BGZK01001131">
    <property type="protein sequence ID" value="GBP72034.1"/>
    <property type="molecule type" value="Genomic_DNA"/>
</dbReference>
<evidence type="ECO:0000313" key="2">
    <source>
        <dbReference type="Proteomes" id="UP000299102"/>
    </source>
</evidence>